<dbReference type="Pfam" id="PF00704">
    <property type="entry name" value="Glyco_hydro_18"/>
    <property type="match status" value="1"/>
</dbReference>
<evidence type="ECO:0000259" key="3">
    <source>
        <dbReference type="PROSITE" id="PS51910"/>
    </source>
</evidence>
<comment type="caution">
    <text evidence="4">The sequence shown here is derived from an EMBL/GenBank/DDBJ whole genome shotgun (WGS) entry which is preliminary data.</text>
</comment>
<gene>
    <name evidence="4" type="ORF">DERYTH_LOCUS26157</name>
</gene>
<feature type="non-terminal residue" evidence="4">
    <location>
        <position position="176"/>
    </location>
</feature>
<feature type="region of interest" description="Disordered" evidence="1">
    <location>
        <begin position="61"/>
        <end position="84"/>
    </location>
</feature>
<feature type="domain" description="GH18" evidence="3">
    <location>
        <begin position="91"/>
        <end position="176"/>
    </location>
</feature>
<sequence length="176" mass="20171">MADYSPLSTSEEQPSQLQNKREFKLNYFAIFFFLAVGITLWTSIPSLVYLFSDTPEQSLPIEPTRVPTVPTHTIPVPDSDSSKQHPEMTKRIISVYFTSWSIYAREFNVKDLDVTKISHINYAFANLDADGNVKIGDPWADTDKHFDGDSWNEGGNNLYGNWKQLGLLKKRNRHLK</sequence>
<evidence type="ECO:0000313" key="4">
    <source>
        <dbReference type="EMBL" id="CAG8815733.1"/>
    </source>
</evidence>
<dbReference type="OrthoDB" id="76388at2759"/>
<dbReference type="Gene3D" id="3.20.20.80">
    <property type="entry name" value="Glycosidases"/>
    <property type="match status" value="1"/>
</dbReference>
<name>A0A9N9KAW6_9GLOM</name>
<dbReference type="GO" id="GO:0005975">
    <property type="term" value="P:carbohydrate metabolic process"/>
    <property type="evidence" value="ECO:0007669"/>
    <property type="project" value="InterPro"/>
</dbReference>
<evidence type="ECO:0000256" key="2">
    <source>
        <dbReference type="SAM" id="Phobius"/>
    </source>
</evidence>
<dbReference type="InterPro" id="IPR001223">
    <property type="entry name" value="Glyco_hydro18_cat"/>
</dbReference>
<proteinExistence type="predicted"/>
<reference evidence="4" key="1">
    <citation type="submission" date="2021-06" db="EMBL/GenBank/DDBJ databases">
        <authorList>
            <person name="Kallberg Y."/>
            <person name="Tangrot J."/>
            <person name="Rosling A."/>
        </authorList>
    </citation>
    <scope>NUCLEOTIDE SEQUENCE</scope>
    <source>
        <strain evidence="4">MA453B</strain>
    </source>
</reference>
<keyword evidence="2" id="KW-0812">Transmembrane</keyword>
<accession>A0A9N9KAW6</accession>
<dbReference type="PROSITE" id="PS51910">
    <property type="entry name" value="GH18_2"/>
    <property type="match status" value="1"/>
</dbReference>
<dbReference type="EMBL" id="CAJVPY010052956">
    <property type="protein sequence ID" value="CAG8815733.1"/>
    <property type="molecule type" value="Genomic_DNA"/>
</dbReference>
<feature type="compositionally biased region" description="Low complexity" evidence="1">
    <location>
        <begin position="63"/>
        <end position="77"/>
    </location>
</feature>
<keyword evidence="5" id="KW-1185">Reference proteome</keyword>
<evidence type="ECO:0000313" key="5">
    <source>
        <dbReference type="Proteomes" id="UP000789405"/>
    </source>
</evidence>
<keyword evidence="2" id="KW-0472">Membrane</keyword>
<dbReference type="SUPFAM" id="SSF51445">
    <property type="entry name" value="(Trans)glycosidases"/>
    <property type="match status" value="1"/>
</dbReference>
<dbReference type="InterPro" id="IPR017853">
    <property type="entry name" value="GH"/>
</dbReference>
<organism evidence="4 5">
    <name type="scientific">Dentiscutata erythropus</name>
    <dbReference type="NCBI Taxonomy" id="1348616"/>
    <lineage>
        <taxon>Eukaryota</taxon>
        <taxon>Fungi</taxon>
        <taxon>Fungi incertae sedis</taxon>
        <taxon>Mucoromycota</taxon>
        <taxon>Glomeromycotina</taxon>
        <taxon>Glomeromycetes</taxon>
        <taxon>Diversisporales</taxon>
        <taxon>Gigasporaceae</taxon>
        <taxon>Dentiscutata</taxon>
    </lineage>
</organism>
<evidence type="ECO:0000256" key="1">
    <source>
        <dbReference type="SAM" id="MobiDB-lite"/>
    </source>
</evidence>
<feature type="transmembrane region" description="Helical" evidence="2">
    <location>
        <begin position="25"/>
        <end position="51"/>
    </location>
</feature>
<dbReference type="AlphaFoldDB" id="A0A9N9KAW6"/>
<protein>
    <submittedName>
        <fullName evidence="4">16945_t:CDS:1</fullName>
    </submittedName>
</protein>
<dbReference type="Proteomes" id="UP000789405">
    <property type="component" value="Unassembled WGS sequence"/>
</dbReference>
<keyword evidence="2" id="KW-1133">Transmembrane helix</keyword>